<dbReference type="InterPro" id="IPR050097">
    <property type="entry name" value="Ferredoxin-NADP_redctase_2"/>
</dbReference>
<dbReference type="InterPro" id="IPR036188">
    <property type="entry name" value="FAD/NAD-bd_sf"/>
</dbReference>
<name>A0ABS0SA52_9HYPH</name>
<keyword evidence="2" id="KW-0285">Flavoprotein</keyword>
<dbReference type="EMBL" id="JADGMQ010000001">
    <property type="protein sequence ID" value="MBI1619586.1"/>
    <property type="molecule type" value="Genomic_DNA"/>
</dbReference>
<accession>A0ABS0SA52</accession>
<evidence type="ECO:0000313" key="5">
    <source>
        <dbReference type="EMBL" id="MBI1619586.1"/>
    </source>
</evidence>
<keyword evidence="6" id="KW-1185">Reference proteome</keyword>
<evidence type="ECO:0000256" key="1">
    <source>
        <dbReference type="ARBA" id="ARBA00018719"/>
    </source>
</evidence>
<dbReference type="InterPro" id="IPR023753">
    <property type="entry name" value="FAD/NAD-binding_dom"/>
</dbReference>
<dbReference type="Pfam" id="PF07992">
    <property type="entry name" value="Pyr_redox_2"/>
    <property type="match status" value="1"/>
</dbReference>
<sequence length="313" mass="32219">MDHDVVIIGAGIAGLNAAVTAARYGLDTLVIDKLGAGGQVINVDRIENFPGPAEGMSGFELGPALQMQADEAGAEFALDSVEKLEKIEGGFRIIGSELNLTASAVIIAAGSSRRKLGVPGEAEFEGRGVSHCASCDGPLLRGKSVCVVGGGDSALDEALALSAHAEQVRIVHRGERPTARHSLVESCRATANIEFIPARTVERINGDDGGVTSVTLLDRNADTGSELPCHAVFVYVGLEPNVDFLPDGIELAPDGRISVDLTMESSLSGVFAAGDVRSQSVAHLAASAGDGVTAAIYAARYLKTIKVSPSASS</sequence>
<dbReference type="Proteomes" id="UP000601789">
    <property type="component" value="Unassembled WGS sequence"/>
</dbReference>
<proteinExistence type="predicted"/>
<evidence type="ECO:0000256" key="2">
    <source>
        <dbReference type="ARBA" id="ARBA00022630"/>
    </source>
</evidence>
<keyword evidence="3" id="KW-0560">Oxidoreductase</keyword>
<dbReference type="RefSeq" id="WP_198474015.1">
    <property type="nucleotide sequence ID" value="NZ_JADGMQ010000001.1"/>
</dbReference>
<dbReference type="PRINTS" id="PR00469">
    <property type="entry name" value="PNDRDTASEII"/>
</dbReference>
<reference evidence="5 6" key="1">
    <citation type="submission" date="2020-10" db="EMBL/GenBank/DDBJ databases">
        <title>Aquamicrobium zhengzhouensis sp. nov., a exopolysaccharide producing bacterium isolated from farmland soil.</title>
        <authorList>
            <person name="Wang X."/>
        </authorList>
    </citation>
    <scope>NUCLEOTIDE SEQUENCE [LARGE SCALE GENOMIC DNA]</scope>
    <source>
        <strain evidence="6">cd-1</strain>
    </source>
</reference>
<dbReference type="Gene3D" id="3.50.50.60">
    <property type="entry name" value="FAD/NAD(P)-binding domain"/>
    <property type="match status" value="2"/>
</dbReference>
<feature type="domain" description="FAD/NAD(P)-binding" evidence="4">
    <location>
        <begin position="3"/>
        <end position="287"/>
    </location>
</feature>
<evidence type="ECO:0000259" key="4">
    <source>
        <dbReference type="Pfam" id="PF07992"/>
    </source>
</evidence>
<comment type="caution">
    <text evidence="5">The sequence shown here is derived from an EMBL/GenBank/DDBJ whole genome shotgun (WGS) entry which is preliminary data.</text>
</comment>
<organism evidence="5 6">
    <name type="scientific">Aquamicrobium zhengzhouense</name>
    <dbReference type="NCBI Taxonomy" id="2781738"/>
    <lineage>
        <taxon>Bacteria</taxon>
        <taxon>Pseudomonadati</taxon>
        <taxon>Pseudomonadota</taxon>
        <taxon>Alphaproteobacteria</taxon>
        <taxon>Hyphomicrobiales</taxon>
        <taxon>Phyllobacteriaceae</taxon>
        <taxon>Aquamicrobium</taxon>
    </lineage>
</organism>
<dbReference type="SUPFAM" id="SSF51905">
    <property type="entry name" value="FAD/NAD(P)-binding domain"/>
    <property type="match status" value="1"/>
</dbReference>
<protein>
    <recommendedName>
        <fullName evidence="1">Thioredoxin reductase</fullName>
    </recommendedName>
</protein>
<dbReference type="PRINTS" id="PR00368">
    <property type="entry name" value="FADPNR"/>
</dbReference>
<dbReference type="PANTHER" id="PTHR48105">
    <property type="entry name" value="THIOREDOXIN REDUCTASE 1-RELATED-RELATED"/>
    <property type="match status" value="1"/>
</dbReference>
<evidence type="ECO:0000256" key="3">
    <source>
        <dbReference type="ARBA" id="ARBA00023002"/>
    </source>
</evidence>
<evidence type="ECO:0000313" key="6">
    <source>
        <dbReference type="Proteomes" id="UP000601789"/>
    </source>
</evidence>
<gene>
    <name evidence="5" type="ORF">IOD40_02745</name>
</gene>